<comment type="caution">
    <text evidence="1">The sequence shown here is derived from an EMBL/GenBank/DDBJ whole genome shotgun (WGS) entry which is preliminary data.</text>
</comment>
<proteinExistence type="predicted"/>
<dbReference type="PANTHER" id="PTHR35336:SF5">
    <property type="entry name" value="ADENOSYLCOBINAMIDE AMIDOHYDROLASE"/>
    <property type="match status" value="1"/>
</dbReference>
<dbReference type="Proteomes" id="UP000235653">
    <property type="component" value="Unassembled WGS sequence"/>
</dbReference>
<dbReference type="OrthoDB" id="165289at2"/>
<organism evidence="1 2">
    <name type="scientific">Dehalogenimonas etheniformans</name>
    <dbReference type="NCBI Taxonomy" id="1536648"/>
    <lineage>
        <taxon>Bacteria</taxon>
        <taxon>Bacillati</taxon>
        <taxon>Chloroflexota</taxon>
        <taxon>Dehalococcoidia</taxon>
        <taxon>Dehalococcoidales</taxon>
        <taxon>Dehalococcoidaceae</taxon>
        <taxon>Dehalogenimonas</taxon>
    </lineage>
</organism>
<dbReference type="RefSeq" id="WP_102331424.1">
    <property type="nucleotide sequence ID" value="NZ_CP058566.2"/>
</dbReference>
<dbReference type="EMBL" id="JQAN02000001">
    <property type="protein sequence ID" value="PPD59190.1"/>
    <property type="molecule type" value="Genomic_DNA"/>
</dbReference>
<sequence length="264" mass="29273">MIRLIDKREIYKCHGVIADFVDYQTDDEKANLIALRFSEPRPSLSGDNGYSFPKLVCNCYLPKSLCDYLHHINCDFNDHLRQIALQLANIYDVNLEDISLISTGVDMNEMEYAEETFGDFWVVAWVTAGFKHNALRVGVDTAHGIEIGGKFTECGTINIILSTNASLSLATMASSFITITEAKGIALQDLMIHSSFNPRLQATGTGTDQIIVVSGHDFPCRYVGGHTKLGELIAKAVTRACKMACSRQLAKNPHYHTELEPDPL</sequence>
<dbReference type="InterPro" id="IPR052209">
    <property type="entry name" value="CbiZ"/>
</dbReference>
<dbReference type="AlphaFoldDB" id="A0A2P5PA82"/>
<dbReference type="InterPro" id="IPR002808">
    <property type="entry name" value="AdoCbi_amidolase"/>
</dbReference>
<dbReference type="Pfam" id="PF01955">
    <property type="entry name" value="CbiZ"/>
    <property type="match status" value="1"/>
</dbReference>
<evidence type="ECO:0000313" key="1">
    <source>
        <dbReference type="EMBL" id="PPD59190.1"/>
    </source>
</evidence>
<keyword evidence="2" id="KW-1185">Reference proteome</keyword>
<protein>
    <submittedName>
        <fullName evidence="1">Cobalamin biosynthesis protein CbiZ</fullName>
    </submittedName>
</protein>
<accession>A0A2P5PA82</accession>
<dbReference type="PANTHER" id="PTHR35336">
    <property type="entry name" value="ADENOSYLCOBINAMIDE AMIDOHYDROLASE"/>
    <property type="match status" value="1"/>
</dbReference>
<reference evidence="1 2" key="1">
    <citation type="journal article" date="2017" name="ISME J.">
        <title>Grape pomace compost harbors organohalide-respiring Dehalogenimonas species with novel reductive dehalogenase genes.</title>
        <authorList>
            <person name="Yang Y."/>
            <person name="Higgins S.A."/>
            <person name="Yan J."/>
            <person name="Simsir B."/>
            <person name="Chourey K."/>
            <person name="Iyer R."/>
            <person name="Hettich R.L."/>
            <person name="Baldwin B."/>
            <person name="Ogles D.M."/>
            <person name="Loffler F.E."/>
        </authorList>
    </citation>
    <scope>NUCLEOTIDE SEQUENCE [LARGE SCALE GENOMIC DNA]</scope>
    <source>
        <strain evidence="1 2">GP</strain>
    </source>
</reference>
<gene>
    <name evidence="1" type="ORF">JP09_000490</name>
</gene>
<name>A0A2P5PA82_9CHLR</name>
<evidence type="ECO:0000313" key="2">
    <source>
        <dbReference type="Proteomes" id="UP000235653"/>
    </source>
</evidence>